<feature type="domain" description="Hikeshi-like N-terminal" evidence="2">
    <location>
        <begin position="7"/>
        <end position="134"/>
    </location>
</feature>
<dbReference type="GO" id="GO:0005829">
    <property type="term" value="C:cytosol"/>
    <property type="evidence" value="ECO:0007669"/>
    <property type="project" value="TreeGrafter"/>
</dbReference>
<dbReference type="PANTHER" id="PTHR12925:SF0">
    <property type="entry name" value="PROTEIN HIKESHI"/>
    <property type="match status" value="1"/>
</dbReference>
<dbReference type="GO" id="GO:0006606">
    <property type="term" value="P:protein import into nucleus"/>
    <property type="evidence" value="ECO:0007669"/>
    <property type="project" value="TreeGrafter"/>
</dbReference>
<gene>
    <name evidence="4" type="primary">Dsim\GD13463</name>
    <name evidence="4" type="ORF">Dsimw501_GD13463</name>
</gene>
<proteinExistence type="inferred from homology"/>
<dbReference type="AlphaFoldDB" id="A0A0J9RM98"/>
<dbReference type="Pfam" id="PF05603">
    <property type="entry name" value="Hikeshi-like_N"/>
    <property type="match status" value="1"/>
</dbReference>
<dbReference type="EMBL" id="CM002912">
    <property type="protein sequence ID" value="KMY96882.1"/>
    <property type="molecule type" value="Genomic_DNA"/>
</dbReference>
<sequence length="197" mass="21873">MSLFGLIVSGRLPQSDFVAVDATKLLVNVPDIESVNYLVVFLTGVSPLPVGTSAAIYFSWPDANAAPTWQYLGHINNNKPSAIFKIAQLKKSHELEAQAHGMVFGSQEISHIAQIGVSLEPELTVAQQTPAVSTANDNKQFGQRMLENFFNYASSFGVAARDIPPISSETFVPFSVVQNWYTNFQRRMEQNPNFWKY</sequence>
<evidence type="ECO:0000259" key="3">
    <source>
        <dbReference type="Pfam" id="PF21057"/>
    </source>
</evidence>
<reference evidence="4" key="2">
    <citation type="submission" date="2014-06" db="EMBL/GenBank/DDBJ databases">
        <authorList>
            <person name="Hu T."/>
            <person name="Eisen M.B."/>
            <person name="Thornton K.R."/>
            <person name="Andolfatto P."/>
        </authorList>
    </citation>
    <scope>NUCLEOTIDE SEQUENCE</scope>
    <source>
        <strain evidence="4">W501</strain>
    </source>
</reference>
<evidence type="ECO:0000259" key="2">
    <source>
        <dbReference type="Pfam" id="PF05603"/>
    </source>
</evidence>
<dbReference type="KEGG" id="dsi:Dsimw501_GD13463"/>
<protein>
    <submittedName>
        <fullName evidence="4">Uncharacterized protein</fullName>
    </submittedName>
</protein>
<name>A0A0J9RM98_DROSI</name>
<dbReference type="GO" id="GO:0061608">
    <property type="term" value="F:nuclear import signal receptor activity"/>
    <property type="evidence" value="ECO:0007669"/>
    <property type="project" value="TreeGrafter"/>
</dbReference>
<dbReference type="OrthoDB" id="10248398at2759"/>
<dbReference type="InterPro" id="IPR008493">
    <property type="entry name" value="Hikeshi-like_N"/>
</dbReference>
<comment type="similarity">
    <text evidence="1">Belongs to the OPI10 family.</text>
</comment>
<dbReference type="SMR" id="A0A0J9RM98"/>
<reference evidence="4" key="3">
    <citation type="submission" date="2015-04" db="EMBL/GenBank/DDBJ databases">
        <authorList>
            <consortium name="FlyBase"/>
        </authorList>
    </citation>
    <scope>NUCLEOTIDE SEQUENCE</scope>
    <source>
        <strain evidence="4">W501</strain>
    </source>
</reference>
<dbReference type="InterPro" id="IPR031318">
    <property type="entry name" value="OPI10"/>
</dbReference>
<dbReference type="Pfam" id="PF21057">
    <property type="entry name" value="Hikeshi-like_C"/>
    <property type="match status" value="1"/>
</dbReference>
<feature type="domain" description="Hikeshi-like C-terminal" evidence="3">
    <location>
        <begin position="139"/>
        <end position="196"/>
    </location>
</feature>
<dbReference type="Bgee" id="FBgn0185175">
    <property type="expression patterns" value="Expressed in embryo and 3 other cell types or tissues"/>
</dbReference>
<accession>A0A0J9RM98</accession>
<dbReference type="GO" id="GO:0005634">
    <property type="term" value="C:nucleus"/>
    <property type="evidence" value="ECO:0007669"/>
    <property type="project" value="TreeGrafter"/>
</dbReference>
<reference evidence="4" key="1">
    <citation type="journal article" date="2013" name="Genome Res.">
        <title>A second-generation assembly of the Drosophila simulans genome provides new insights into patterns of lineage-specific divergence.</title>
        <authorList>
            <person name="Hu T.T."/>
            <person name="Eisen M.B."/>
            <person name="Thornton K.R."/>
            <person name="Andolfatto P."/>
        </authorList>
    </citation>
    <scope>NUCLEOTIDE SEQUENCE [LARGE SCALE GENOMIC DNA]</scope>
    <source>
        <strain evidence="4">W501</strain>
    </source>
</reference>
<evidence type="ECO:0000313" key="4">
    <source>
        <dbReference type="EMBL" id="KMY96882.1"/>
    </source>
</evidence>
<evidence type="ECO:0000256" key="1">
    <source>
        <dbReference type="ARBA" id="ARBA00006623"/>
    </source>
</evidence>
<organism evidence="4">
    <name type="scientific">Drosophila simulans</name>
    <name type="common">Fruit fly</name>
    <dbReference type="NCBI Taxonomy" id="7240"/>
    <lineage>
        <taxon>Eukaryota</taxon>
        <taxon>Metazoa</taxon>
        <taxon>Ecdysozoa</taxon>
        <taxon>Arthropoda</taxon>
        <taxon>Hexapoda</taxon>
        <taxon>Insecta</taxon>
        <taxon>Pterygota</taxon>
        <taxon>Neoptera</taxon>
        <taxon>Endopterygota</taxon>
        <taxon>Diptera</taxon>
        <taxon>Brachycera</taxon>
        <taxon>Muscomorpha</taxon>
        <taxon>Ephydroidea</taxon>
        <taxon>Drosophilidae</taxon>
        <taxon>Drosophila</taxon>
        <taxon>Sophophora</taxon>
    </lineage>
</organism>
<dbReference type="PANTHER" id="PTHR12925">
    <property type="entry name" value="HIKESHI FAMILY MEMBER"/>
    <property type="match status" value="1"/>
</dbReference>
<dbReference type="GO" id="GO:0030544">
    <property type="term" value="F:Hsp70 protein binding"/>
    <property type="evidence" value="ECO:0007669"/>
    <property type="project" value="TreeGrafter"/>
</dbReference>
<dbReference type="Proteomes" id="UP000035880">
    <property type="component" value="Chromosome 3L"/>
</dbReference>
<dbReference type="InterPro" id="IPR048364">
    <property type="entry name" value="Hikeshi-like_C"/>
</dbReference>